<protein>
    <submittedName>
        <fullName evidence="1">Uncharacterized protein</fullName>
    </submittedName>
</protein>
<organism evidence="1 2">
    <name type="scientific">Phytophthora sojae (strain P6497)</name>
    <name type="common">Soybean stem and root rot agent</name>
    <name type="synonym">Phytophthora megasperma f. sp. glycines</name>
    <dbReference type="NCBI Taxonomy" id="1094619"/>
    <lineage>
        <taxon>Eukaryota</taxon>
        <taxon>Sar</taxon>
        <taxon>Stramenopiles</taxon>
        <taxon>Oomycota</taxon>
        <taxon>Peronosporomycetes</taxon>
        <taxon>Peronosporales</taxon>
        <taxon>Peronosporaceae</taxon>
        <taxon>Phytophthora</taxon>
    </lineage>
</organism>
<sequence>MVFRGGKEVQRHDFGKRDGTAAKFAALRCPLRGCGPYIGDSDEGIPTGGDLLAVLTVDFKRNLDQSMSEKLAGCIGRLKPADEAVSLLLSHKYTMQSITDLGTRAMNSIDRARVDALEEANAILPADKRLHLYIADFKHDHDISYYDTGGAWEENERNEKIKWYSSTGQSYGQGMEEIKMNFLNPGRDTLAELWEGHGNSTFEGYLGNEGATRNTTYSRYAIAAWPAVRSVENALKYIGTNAALGALKAQKSIDAATLRSLMTTAANSDLMDDDESYGSYSLGYRPKAESVSVKFCETLCDLLVKVRDPALVNLFFTNFLGRLEEKEAALQSIVKIIRAFKWNDIGNGLLGSLDEDVQERSFGFMGYAREASDSGMKVALNLVNSLDNGAAQQDLLKAPVEKAVQIRDERLCRSNVIGLLWMLAIRKGSKSILEPLANKVKKMEPAELQRSIEMLLQHLDGIAASDERFIVLASIVAVRIKWLKNYLEANEKPFSWEMPKARFPENAQIQAFLRGPNATATTRGIMTFNGLPDARKYATKCMRATQTHASFTMEPCGRGKEASIQKTRNWFSQYENSLLSYKDELKDLIDRFGGREGGGGADGPAMKRARVE</sequence>
<dbReference type="InParanoid" id="G4YUQ4"/>
<dbReference type="EMBL" id="JH159152">
    <property type="protein sequence ID" value="EGZ25979.1"/>
    <property type="molecule type" value="Genomic_DNA"/>
</dbReference>
<gene>
    <name evidence="1" type="ORF">PHYSODRAFT_479139</name>
</gene>
<reference evidence="1 2" key="1">
    <citation type="journal article" date="2006" name="Science">
        <title>Phytophthora genome sequences uncover evolutionary origins and mechanisms of pathogenesis.</title>
        <authorList>
            <person name="Tyler B.M."/>
            <person name="Tripathy S."/>
            <person name="Zhang X."/>
            <person name="Dehal P."/>
            <person name="Jiang R.H."/>
            <person name="Aerts A."/>
            <person name="Arredondo F.D."/>
            <person name="Baxter L."/>
            <person name="Bensasson D."/>
            <person name="Beynon J.L."/>
            <person name="Chapman J."/>
            <person name="Damasceno C.M."/>
            <person name="Dorrance A.E."/>
            <person name="Dou D."/>
            <person name="Dickerman A.W."/>
            <person name="Dubchak I.L."/>
            <person name="Garbelotto M."/>
            <person name="Gijzen M."/>
            <person name="Gordon S.G."/>
            <person name="Govers F."/>
            <person name="Grunwald N.J."/>
            <person name="Huang W."/>
            <person name="Ivors K.L."/>
            <person name="Jones R.W."/>
            <person name="Kamoun S."/>
            <person name="Krampis K."/>
            <person name="Lamour K.H."/>
            <person name="Lee M.K."/>
            <person name="McDonald W.H."/>
            <person name="Medina M."/>
            <person name="Meijer H.J."/>
            <person name="Nordberg E.K."/>
            <person name="Maclean D.J."/>
            <person name="Ospina-Giraldo M.D."/>
            <person name="Morris P.F."/>
            <person name="Phuntumart V."/>
            <person name="Putnam N.H."/>
            <person name="Rash S."/>
            <person name="Rose J.K."/>
            <person name="Sakihama Y."/>
            <person name="Salamov A.A."/>
            <person name="Savidor A."/>
            <person name="Scheuring C.F."/>
            <person name="Smith B.M."/>
            <person name="Sobral B.W."/>
            <person name="Terry A."/>
            <person name="Torto-Alalibo T.A."/>
            <person name="Win J."/>
            <person name="Xu Z."/>
            <person name="Zhang H."/>
            <person name="Grigoriev I.V."/>
            <person name="Rokhsar D.S."/>
            <person name="Boore J.L."/>
        </authorList>
    </citation>
    <scope>NUCLEOTIDE SEQUENCE [LARGE SCALE GENOMIC DNA]</scope>
    <source>
        <strain evidence="1 2">P6497</strain>
    </source>
</reference>
<dbReference type="AlphaFoldDB" id="G4YUQ4"/>
<evidence type="ECO:0000313" key="1">
    <source>
        <dbReference type="EMBL" id="EGZ25979.1"/>
    </source>
</evidence>
<name>G4YUQ4_PHYSP</name>
<dbReference type="Proteomes" id="UP000002640">
    <property type="component" value="Unassembled WGS sequence"/>
</dbReference>
<evidence type="ECO:0000313" key="2">
    <source>
        <dbReference type="Proteomes" id="UP000002640"/>
    </source>
</evidence>
<dbReference type="RefSeq" id="XP_009521267.1">
    <property type="nucleotide sequence ID" value="XM_009522972.1"/>
</dbReference>
<keyword evidence="2" id="KW-1185">Reference proteome</keyword>
<dbReference type="OMA" id="TWEMANA"/>
<proteinExistence type="predicted"/>
<accession>G4YUQ4</accession>
<dbReference type="GeneID" id="20655092"/>
<dbReference type="KEGG" id="psoj:PHYSODRAFT_479139"/>